<sequence length="288" mass="31603">MSEPLTALIAEDEPLLAQALMAELRRLWPDLTLLPPVGDGLSAVREALRLRPDLLFLDIRMPGQTGLEAAAELAEQWDTSAAGRPFPALVFVTAYDQYALQAFEAQAVDYVLKPVQRERLQKTVQRLQLQLAQRAPTPATESALAPALQQLHALLGQHGLGLAGAAAAPAVARPATSPLKVIQASLSGAQGATIRLVPIDEVLYFEAADKYVRVLTAQQEYLIRTPLKELMAQLDPQVFWQVHRGTLVRASAIDTVHRDEAGKLRLNLNHRAEQLPVSRLYAHLFKAM</sequence>
<comment type="caution">
    <text evidence="4">The sequence shown here is derived from an EMBL/GenBank/DDBJ whole genome shotgun (WGS) entry which is preliminary data.</text>
</comment>
<dbReference type="PROSITE" id="PS50110">
    <property type="entry name" value="RESPONSE_REGULATORY"/>
    <property type="match status" value="1"/>
</dbReference>
<organism evidence="4 5">
    <name type="scientific">Curvibacter microcysteis</name>
    <dbReference type="NCBI Taxonomy" id="3026419"/>
    <lineage>
        <taxon>Bacteria</taxon>
        <taxon>Pseudomonadati</taxon>
        <taxon>Pseudomonadota</taxon>
        <taxon>Betaproteobacteria</taxon>
        <taxon>Burkholderiales</taxon>
        <taxon>Comamonadaceae</taxon>
        <taxon>Curvibacter</taxon>
    </lineage>
</organism>
<dbReference type="Pfam" id="PF04397">
    <property type="entry name" value="LytTR"/>
    <property type="match status" value="1"/>
</dbReference>
<proteinExistence type="predicted"/>
<dbReference type="InterPro" id="IPR007492">
    <property type="entry name" value="LytTR_DNA-bd_dom"/>
</dbReference>
<dbReference type="GO" id="GO:0003677">
    <property type="term" value="F:DNA binding"/>
    <property type="evidence" value="ECO:0007669"/>
    <property type="project" value="UniProtKB-KW"/>
</dbReference>
<dbReference type="InterPro" id="IPR001789">
    <property type="entry name" value="Sig_transdc_resp-reg_receiver"/>
</dbReference>
<gene>
    <name evidence="4" type="ORF">PSQ39_19615</name>
</gene>
<evidence type="ECO:0000259" key="2">
    <source>
        <dbReference type="PROSITE" id="PS50110"/>
    </source>
</evidence>
<dbReference type="SUPFAM" id="SSF52172">
    <property type="entry name" value="CheY-like"/>
    <property type="match status" value="1"/>
</dbReference>
<name>A0ABT5MKE7_9BURK</name>
<feature type="modified residue" description="4-aspartylphosphate" evidence="1">
    <location>
        <position position="58"/>
    </location>
</feature>
<evidence type="ECO:0000313" key="5">
    <source>
        <dbReference type="Proteomes" id="UP001528672"/>
    </source>
</evidence>
<evidence type="ECO:0000259" key="3">
    <source>
        <dbReference type="PROSITE" id="PS50930"/>
    </source>
</evidence>
<dbReference type="RefSeq" id="WP_273929021.1">
    <property type="nucleotide sequence ID" value="NZ_JAQSIO010000010.1"/>
</dbReference>
<dbReference type="Proteomes" id="UP001528672">
    <property type="component" value="Unassembled WGS sequence"/>
</dbReference>
<dbReference type="Gene3D" id="3.40.50.2300">
    <property type="match status" value="1"/>
</dbReference>
<accession>A0ABT5MKE7</accession>
<evidence type="ECO:0000313" key="4">
    <source>
        <dbReference type="EMBL" id="MDD0816850.1"/>
    </source>
</evidence>
<dbReference type="PROSITE" id="PS50930">
    <property type="entry name" value="HTH_LYTTR"/>
    <property type="match status" value="1"/>
</dbReference>
<keyword evidence="4" id="KW-0238">DNA-binding</keyword>
<evidence type="ECO:0000256" key="1">
    <source>
        <dbReference type="PROSITE-ProRule" id="PRU00169"/>
    </source>
</evidence>
<dbReference type="InterPro" id="IPR046947">
    <property type="entry name" value="LytR-like"/>
</dbReference>
<dbReference type="PANTHER" id="PTHR37299:SF1">
    <property type="entry name" value="STAGE 0 SPORULATION PROTEIN A HOMOLOG"/>
    <property type="match status" value="1"/>
</dbReference>
<reference evidence="4 5" key="1">
    <citation type="submission" date="2023-02" db="EMBL/GenBank/DDBJ databases">
        <title>Bacterial whole genome sequence for Curvibacter sp. HBC28.</title>
        <authorList>
            <person name="Le V."/>
            <person name="Ko S.-R."/>
            <person name="Ahn C.-Y."/>
            <person name="Oh H.-M."/>
        </authorList>
    </citation>
    <scope>NUCLEOTIDE SEQUENCE [LARGE SCALE GENOMIC DNA]</scope>
    <source>
        <strain evidence="4 5">HBC28</strain>
    </source>
</reference>
<dbReference type="PANTHER" id="PTHR37299">
    <property type="entry name" value="TRANSCRIPTIONAL REGULATOR-RELATED"/>
    <property type="match status" value="1"/>
</dbReference>
<dbReference type="EMBL" id="JAQSIO010000010">
    <property type="protein sequence ID" value="MDD0816850.1"/>
    <property type="molecule type" value="Genomic_DNA"/>
</dbReference>
<dbReference type="SMART" id="SM00448">
    <property type="entry name" value="REC"/>
    <property type="match status" value="1"/>
</dbReference>
<keyword evidence="1" id="KW-0597">Phosphoprotein</keyword>
<keyword evidence="5" id="KW-1185">Reference proteome</keyword>
<dbReference type="InterPro" id="IPR011006">
    <property type="entry name" value="CheY-like_superfamily"/>
</dbReference>
<dbReference type="Pfam" id="PF00072">
    <property type="entry name" value="Response_reg"/>
    <property type="match status" value="1"/>
</dbReference>
<feature type="domain" description="HTH LytTR-type" evidence="3">
    <location>
        <begin position="186"/>
        <end position="288"/>
    </location>
</feature>
<dbReference type="SMART" id="SM00850">
    <property type="entry name" value="LytTR"/>
    <property type="match status" value="1"/>
</dbReference>
<feature type="domain" description="Response regulatory" evidence="2">
    <location>
        <begin position="6"/>
        <end position="128"/>
    </location>
</feature>
<protein>
    <submittedName>
        <fullName evidence="4">LytTR family DNA-binding domain-containing protein</fullName>
    </submittedName>
</protein>
<dbReference type="Gene3D" id="2.40.50.1020">
    <property type="entry name" value="LytTr DNA-binding domain"/>
    <property type="match status" value="1"/>
</dbReference>